<keyword evidence="3" id="KW-1185">Reference proteome</keyword>
<keyword evidence="1" id="KW-1133">Transmembrane helix</keyword>
<reference evidence="2 3" key="1">
    <citation type="journal article" date="2019" name="Genome Biol. Evol.">
        <title>Insights into the evolution of the New World diploid cottons (Gossypium, subgenus Houzingenia) based on genome sequencing.</title>
        <authorList>
            <person name="Grover C.E."/>
            <person name="Arick M.A. 2nd"/>
            <person name="Thrash A."/>
            <person name="Conover J.L."/>
            <person name="Sanders W.S."/>
            <person name="Peterson D.G."/>
            <person name="Frelichowski J.E."/>
            <person name="Scheffler J.A."/>
            <person name="Scheffler B.E."/>
            <person name="Wendel J.F."/>
        </authorList>
    </citation>
    <scope>NUCLEOTIDE SEQUENCE [LARGE SCALE GENOMIC DNA]</scope>
    <source>
        <strain evidence="2">5</strain>
        <tissue evidence="2">Leaf</tissue>
    </source>
</reference>
<sequence length="33" mass="3646">MDAALHFSLCIMSSFTTFMFTMLLKVMVALSGT</sequence>
<organism evidence="2 3">
    <name type="scientific">Gossypium gossypioides</name>
    <name type="common">Mexican cotton</name>
    <name type="synonym">Selera gossypioides</name>
    <dbReference type="NCBI Taxonomy" id="34282"/>
    <lineage>
        <taxon>Eukaryota</taxon>
        <taxon>Viridiplantae</taxon>
        <taxon>Streptophyta</taxon>
        <taxon>Embryophyta</taxon>
        <taxon>Tracheophyta</taxon>
        <taxon>Spermatophyta</taxon>
        <taxon>Magnoliopsida</taxon>
        <taxon>eudicotyledons</taxon>
        <taxon>Gunneridae</taxon>
        <taxon>Pentapetalae</taxon>
        <taxon>rosids</taxon>
        <taxon>malvids</taxon>
        <taxon>Malvales</taxon>
        <taxon>Malvaceae</taxon>
        <taxon>Malvoideae</taxon>
        <taxon>Gossypium</taxon>
    </lineage>
</organism>
<dbReference type="EMBL" id="JABEZY010000006">
    <property type="protein sequence ID" value="MBA0739454.1"/>
    <property type="molecule type" value="Genomic_DNA"/>
</dbReference>
<accession>A0A7J9BTG4</accession>
<protein>
    <submittedName>
        <fullName evidence="2">Uncharacterized protein</fullName>
    </submittedName>
</protein>
<feature type="transmembrane region" description="Helical" evidence="1">
    <location>
        <begin position="6"/>
        <end position="30"/>
    </location>
</feature>
<gene>
    <name evidence="2" type="ORF">Gogos_012725</name>
</gene>
<evidence type="ECO:0000313" key="3">
    <source>
        <dbReference type="Proteomes" id="UP000593579"/>
    </source>
</evidence>
<evidence type="ECO:0000313" key="2">
    <source>
        <dbReference type="EMBL" id="MBA0739454.1"/>
    </source>
</evidence>
<dbReference type="AlphaFoldDB" id="A0A7J9BTG4"/>
<dbReference type="Proteomes" id="UP000593579">
    <property type="component" value="Unassembled WGS sequence"/>
</dbReference>
<proteinExistence type="predicted"/>
<name>A0A7J9BTG4_GOSGO</name>
<keyword evidence="1" id="KW-0472">Membrane</keyword>
<evidence type="ECO:0000256" key="1">
    <source>
        <dbReference type="SAM" id="Phobius"/>
    </source>
</evidence>
<comment type="caution">
    <text evidence="2">The sequence shown here is derived from an EMBL/GenBank/DDBJ whole genome shotgun (WGS) entry which is preliminary data.</text>
</comment>
<keyword evidence="1" id="KW-0812">Transmembrane</keyword>